<dbReference type="GO" id="GO:0051879">
    <property type="term" value="F:Hsp90 protein binding"/>
    <property type="evidence" value="ECO:0007669"/>
    <property type="project" value="TreeGrafter"/>
</dbReference>
<organism evidence="4 5">
    <name type="scientific">Nannochloropsis gaditana</name>
    <dbReference type="NCBI Taxonomy" id="72520"/>
    <lineage>
        <taxon>Eukaryota</taxon>
        <taxon>Sar</taxon>
        <taxon>Stramenopiles</taxon>
        <taxon>Ochrophyta</taxon>
        <taxon>Eustigmatophyceae</taxon>
        <taxon>Eustigmatales</taxon>
        <taxon>Monodopsidaceae</taxon>
        <taxon>Nannochloropsis</taxon>
    </lineage>
</organism>
<dbReference type="SUPFAM" id="SSF48452">
    <property type="entry name" value="TPR-like"/>
    <property type="match status" value="1"/>
</dbReference>
<evidence type="ECO:0000256" key="1">
    <source>
        <dbReference type="ARBA" id="ARBA00004496"/>
    </source>
</evidence>
<dbReference type="EMBL" id="AZIL01000274">
    <property type="protein sequence ID" value="EWM28765.1"/>
    <property type="molecule type" value="Genomic_DNA"/>
</dbReference>
<dbReference type="PANTHER" id="PTHR45994:SF1">
    <property type="entry name" value="FI21225P1"/>
    <property type="match status" value="1"/>
</dbReference>
<reference evidence="4 5" key="1">
    <citation type="journal article" date="2014" name="Mol. Plant">
        <title>Chromosome Scale Genome Assembly and Transcriptome Profiling of Nannochloropsis gaditana in Nitrogen Depletion.</title>
        <authorList>
            <person name="Corteggiani Carpinelli E."/>
            <person name="Telatin A."/>
            <person name="Vitulo N."/>
            <person name="Forcato C."/>
            <person name="D'Angelo M."/>
            <person name="Schiavon R."/>
            <person name="Vezzi A."/>
            <person name="Giacometti G.M."/>
            <person name="Morosinotto T."/>
            <person name="Valle G."/>
        </authorList>
    </citation>
    <scope>NUCLEOTIDE SEQUENCE [LARGE SCALE GENOMIC DNA]</scope>
    <source>
        <strain evidence="4 5">B-31</strain>
    </source>
</reference>
<evidence type="ECO:0000313" key="4">
    <source>
        <dbReference type="EMBL" id="EWM28765.1"/>
    </source>
</evidence>
<dbReference type="Pfam" id="PF13181">
    <property type="entry name" value="TPR_8"/>
    <property type="match status" value="1"/>
</dbReference>
<dbReference type="SMART" id="SM00028">
    <property type="entry name" value="TPR"/>
    <property type="match status" value="3"/>
</dbReference>
<evidence type="ECO:0000313" key="5">
    <source>
        <dbReference type="Proteomes" id="UP000019335"/>
    </source>
</evidence>
<sequence>MEQLKRRGNALYKKKKIDDALQAYDEALNFPFVAPGKLDHNDEEARQEEKRIQELRCAIFANRAACYLQKGRLTECIQDATNALRSNGNYVKALYRRAQAYAELGNLRDAFQDLRLALDLDPFNQEIIREAHRVRESIQRSEAERQSSGVSVYLASLGTNDEAFFKKQNRTDMWEKLISLRALALRLLAACSKHLDFLEDAFSPPSNETICETSFPKLFTSLLPSHEKQKNGVEEEAVLEIATNFIRLAETNRRRTQFLTLAIDCWITLLTHRRETFQEIGLASLLSWSANCLNEKDQSLSLLLAKPSWTTLLRFLEDPNDSFDVCLRLEAAEFIGRAFMVLLFHKGSDEVKSFVSSILDNSVNELPAVRKAELELLVTLSLYYADASLGCWLFSTYAAQAKSRTSVLFSEPQYQFFMAKLCNQAANSSAGRICMRDHCMNIVILNIIRSNDAPLEARVAAASAFTKLHIASKDMPLISSELTDILNLLSKGLQDWIGASQTLGSTLMHRRTLSESCVEIISFLVTRTAFKNELMFGSSRCIACVPFLLEVMDQRAERRTIGMSTNINRRNSISALCGKTLYGVAFSMASLTLNNEEMKADALQEGGIAVDEYENIQRILRMQQKQLPQTAIEEDLDTVDSAQDVEKRIRELVQRNVIGIIRRLVSHTEISESTLDQFATALLNIATIPALRGQFIQDGGYNTCLGLAKENRGLEVTRLKSVQALAKCLITTDPKVLASHQRTAPIHALVSLCRNVRATALQQFESSLALTNLASYGKECIDSIALNGGIESFFSLQFSEQTLVRRAATEALCNMVSHPLVLAKLGKPETLKYWLSLAEDYTRDLPLSRAAAGGLAMASKDEEIVRSMAVLSPIALNTWGSLLRSGETTLIHRAATAIQHLYSFNCTRELLFKDENFQNSLREAANIDHLSEEIGDLIRIALSQFPRK</sequence>
<dbReference type="InterPro" id="IPR011990">
    <property type="entry name" value="TPR-like_helical_dom_sf"/>
</dbReference>
<keyword evidence="3" id="KW-0802">TPR repeat</keyword>
<name>W7TNS9_9STRA</name>
<keyword evidence="5" id="KW-1185">Reference proteome</keyword>
<dbReference type="AlphaFoldDB" id="W7TNS9"/>
<evidence type="ECO:0000256" key="2">
    <source>
        <dbReference type="ARBA" id="ARBA00022490"/>
    </source>
</evidence>
<gene>
    <name evidence="4" type="ORF">Naga_100002g47</name>
</gene>
<dbReference type="GO" id="GO:0005737">
    <property type="term" value="C:cytoplasm"/>
    <property type="evidence" value="ECO:0007669"/>
    <property type="project" value="UniProtKB-SubCell"/>
</dbReference>
<comment type="caution">
    <text evidence="4">The sequence shown here is derived from an EMBL/GenBank/DDBJ whole genome shotgun (WGS) entry which is preliminary data.</text>
</comment>
<dbReference type="OrthoDB" id="199930at2759"/>
<dbReference type="Gene3D" id="1.25.40.10">
    <property type="entry name" value="Tetratricopeptide repeat domain"/>
    <property type="match status" value="1"/>
</dbReference>
<feature type="repeat" description="TPR" evidence="3">
    <location>
        <begin position="91"/>
        <end position="124"/>
    </location>
</feature>
<proteinExistence type="predicted"/>
<dbReference type="Gene3D" id="1.25.10.10">
    <property type="entry name" value="Leucine-rich Repeat Variant"/>
    <property type="match status" value="1"/>
</dbReference>
<dbReference type="SUPFAM" id="SSF48371">
    <property type="entry name" value="ARM repeat"/>
    <property type="match status" value="1"/>
</dbReference>
<dbReference type="InterPro" id="IPR011989">
    <property type="entry name" value="ARM-like"/>
</dbReference>
<dbReference type="PROSITE" id="PS50005">
    <property type="entry name" value="TPR"/>
    <property type="match status" value="1"/>
</dbReference>
<dbReference type="InterPro" id="IPR019734">
    <property type="entry name" value="TPR_rpt"/>
</dbReference>
<protein>
    <submittedName>
        <fullName evidence="4">Unc-45 family protein</fullName>
    </submittedName>
</protein>
<dbReference type="Proteomes" id="UP000019335">
    <property type="component" value="Chromosome 4"/>
</dbReference>
<keyword evidence="2" id="KW-0963">Cytoplasm</keyword>
<dbReference type="PANTHER" id="PTHR45994">
    <property type="entry name" value="FI21225P1"/>
    <property type="match status" value="1"/>
</dbReference>
<evidence type="ECO:0000256" key="3">
    <source>
        <dbReference type="PROSITE-ProRule" id="PRU00339"/>
    </source>
</evidence>
<accession>W7TNS9</accession>
<dbReference type="InterPro" id="IPR016024">
    <property type="entry name" value="ARM-type_fold"/>
</dbReference>
<comment type="subcellular location">
    <subcellularLocation>
        <location evidence="1">Cytoplasm</location>
    </subcellularLocation>
</comment>